<dbReference type="AlphaFoldDB" id="A0A4C1YLA3"/>
<feature type="compositionally biased region" description="Basic and acidic residues" evidence="1">
    <location>
        <begin position="30"/>
        <end position="47"/>
    </location>
</feature>
<proteinExistence type="predicted"/>
<gene>
    <name evidence="2" type="ORF">EVAR_10995_1</name>
</gene>
<evidence type="ECO:0000313" key="3">
    <source>
        <dbReference type="Proteomes" id="UP000299102"/>
    </source>
</evidence>
<evidence type="ECO:0000256" key="1">
    <source>
        <dbReference type="SAM" id="MobiDB-lite"/>
    </source>
</evidence>
<keyword evidence="3" id="KW-1185">Reference proteome</keyword>
<evidence type="ECO:0000313" key="2">
    <source>
        <dbReference type="EMBL" id="GBP75883.1"/>
    </source>
</evidence>
<organism evidence="2 3">
    <name type="scientific">Eumeta variegata</name>
    <name type="common">Bagworm moth</name>
    <name type="synonym">Eumeta japonica</name>
    <dbReference type="NCBI Taxonomy" id="151549"/>
    <lineage>
        <taxon>Eukaryota</taxon>
        <taxon>Metazoa</taxon>
        <taxon>Ecdysozoa</taxon>
        <taxon>Arthropoda</taxon>
        <taxon>Hexapoda</taxon>
        <taxon>Insecta</taxon>
        <taxon>Pterygota</taxon>
        <taxon>Neoptera</taxon>
        <taxon>Endopterygota</taxon>
        <taxon>Lepidoptera</taxon>
        <taxon>Glossata</taxon>
        <taxon>Ditrysia</taxon>
        <taxon>Tineoidea</taxon>
        <taxon>Psychidae</taxon>
        <taxon>Oiketicinae</taxon>
        <taxon>Eumeta</taxon>
    </lineage>
</organism>
<accession>A0A4C1YLA3</accession>
<protein>
    <submittedName>
        <fullName evidence="2">Uncharacterized protein</fullName>
    </submittedName>
</protein>
<reference evidence="2 3" key="1">
    <citation type="journal article" date="2019" name="Commun. Biol.">
        <title>The bagworm genome reveals a unique fibroin gene that provides high tensile strength.</title>
        <authorList>
            <person name="Kono N."/>
            <person name="Nakamura H."/>
            <person name="Ohtoshi R."/>
            <person name="Tomita M."/>
            <person name="Numata K."/>
            <person name="Arakawa K."/>
        </authorList>
    </citation>
    <scope>NUCLEOTIDE SEQUENCE [LARGE SCALE GENOMIC DNA]</scope>
</reference>
<comment type="caution">
    <text evidence="2">The sequence shown here is derived from an EMBL/GenBank/DDBJ whole genome shotgun (WGS) entry which is preliminary data.</text>
</comment>
<sequence length="153" mass="16405">MECASPATELANVFPPTPVIIRTKWLPPPTHREVEATNRGSGRDTSSRHAQPHPLICYVNGGTMGCIAMTSPVSTASVSSNMGAWATYLEVIIPPIASISMRRRRSITALSAPDGARYQPPARADGSRRRRPGAAAYRGVAKRGLSRRIPDGS</sequence>
<feature type="region of interest" description="Disordered" evidence="1">
    <location>
        <begin position="24"/>
        <end position="52"/>
    </location>
</feature>
<dbReference type="EMBL" id="BGZK01001266">
    <property type="protein sequence ID" value="GBP75883.1"/>
    <property type="molecule type" value="Genomic_DNA"/>
</dbReference>
<name>A0A4C1YLA3_EUMVA</name>
<dbReference type="Proteomes" id="UP000299102">
    <property type="component" value="Unassembled WGS sequence"/>
</dbReference>
<feature type="region of interest" description="Disordered" evidence="1">
    <location>
        <begin position="111"/>
        <end position="153"/>
    </location>
</feature>